<dbReference type="PANTHER" id="PTHR43592">
    <property type="entry name" value="CAAX AMINO TERMINAL PROTEASE"/>
    <property type="match status" value="1"/>
</dbReference>
<gene>
    <name evidence="3" type="ORF">CSSPTR1EN2_LOCUS12362</name>
</gene>
<keyword evidence="4" id="KW-1185">Reference proteome</keyword>
<accession>A0ABP0UB78</accession>
<sequence>MAVGASVLATTKKFGTSFLSQQLLDPRGSIRRRRSPWTHSTTPRLSSSPGSCADLLLCCNSNKFLTTAPSFFLSSSSQGSSACHVLITVVAANQSQRRRSKSKASPPVVSGSNGLDQVEVSSTDQQFASRGRDLDGKEGDLSQLQPDGAQLIASRSDVLRACVSTSAGIALAGASIRQASHWAAVAGGWDFPDCTVLMPYDWEVSHLGTAIGSVVVVASMRQLLASLWPEYAQSSNAANKQVLGLLEPFDYLLVSFLPGISEELLFRGALLPLIAPDWRGVAISGIVFGTLHLSGGRNSAFALWASFVGVLYGAAALSTTNVAVPMIAHSIANLIAAVQWKFENKKEIET</sequence>
<evidence type="ECO:0000313" key="4">
    <source>
        <dbReference type="Proteomes" id="UP001497512"/>
    </source>
</evidence>
<organism evidence="3 4">
    <name type="scientific">Sphagnum troendelagicum</name>
    <dbReference type="NCBI Taxonomy" id="128251"/>
    <lineage>
        <taxon>Eukaryota</taxon>
        <taxon>Viridiplantae</taxon>
        <taxon>Streptophyta</taxon>
        <taxon>Embryophyta</taxon>
        <taxon>Bryophyta</taxon>
        <taxon>Sphagnophytina</taxon>
        <taxon>Sphagnopsida</taxon>
        <taxon>Sphagnales</taxon>
        <taxon>Sphagnaceae</taxon>
        <taxon>Sphagnum</taxon>
    </lineage>
</organism>
<protein>
    <recommendedName>
        <fullName evidence="2">CAAX prenyl protease 2/Lysostaphin resistance protein A-like domain-containing protein</fullName>
    </recommendedName>
</protein>
<dbReference type="PANTHER" id="PTHR43592:SF7">
    <property type="entry name" value="CAAX AMINO TERMINAL PROTEASE FAMILY PROTEIN"/>
    <property type="match status" value="1"/>
</dbReference>
<feature type="region of interest" description="Disordered" evidence="1">
    <location>
        <begin position="96"/>
        <end position="140"/>
    </location>
</feature>
<evidence type="ECO:0000256" key="1">
    <source>
        <dbReference type="SAM" id="MobiDB-lite"/>
    </source>
</evidence>
<dbReference type="Proteomes" id="UP001497512">
    <property type="component" value="Chromosome 2"/>
</dbReference>
<feature type="compositionally biased region" description="Polar residues" evidence="1">
    <location>
        <begin position="110"/>
        <end position="128"/>
    </location>
</feature>
<dbReference type="InterPro" id="IPR003675">
    <property type="entry name" value="Rce1/LyrA-like_dom"/>
</dbReference>
<name>A0ABP0UB78_9BRYO</name>
<proteinExistence type="predicted"/>
<evidence type="ECO:0000313" key="3">
    <source>
        <dbReference type="EMBL" id="CAK9214699.1"/>
    </source>
</evidence>
<feature type="compositionally biased region" description="Polar residues" evidence="1">
    <location>
        <begin position="37"/>
        <end position="48"/>
    </location>
</feature>
<evidence type="ECO:0000259" key="2">
    <source>
        <dbReference type="Pfam" id="PF02517"/>
    </source>
</evidence>
<reference evidence="3" key="1">
    <citation type="submission" date="2024-02" db="EMBL/GenBank/DDBJ databases">
        <authorList>
            <consortium name="ELIXIR-Norway"/>
            <consortium name="Elixir Norway"/>
        </authorList>
    </citation>
    <scope>NUCLEOTIDE SEQUENCE</scope>
</reference>
<dbReference type="Pfam" id="PF02517">
    <property type="entry name" value="Rce1-like"/>
    <property type="match status" value="1"/>
</dbReference>
<feature type="region of interest" description="Disordered" evidence="1">
    <location>
        <begin position="29"/>
        <end position="48"/>
    </location>
</feature>
<feature type="compositionally biased region" description="Basic and acidic residues" evidence="1">
    <location>
        <begin position="130"/>
        <end position="140"/>
    </location>
</feature>
<feature type="domain" description="CAAX prenyl protease 2/Lysostaphin resistance protein A-like" evidence="2">
    <location>
        <begin position="249"/>
        <end position="335"/>
    </location>
</feature>
<dbReference type="EMBL" id="OZ019894">
    <property type="protein sequence ID" value="CAK9214699.1"/>
    <property type="molecule type" value="Genomic_DNA"/>
</dbReference>